<sequence>MSQVQRLEALLRQKEHEKQEIMSQLSRARTSRSSATAAALDFESVPGNYQIAPSRPVLADNGRSRSNTIPRSVTAAPGIAAADSVSLQLDHVQSQDQSRPMKRSKTTHNAGPSSGTGMARSSSNMSIQPGVPSGSLSGPSSAMLEQYLGQGQMQQPVNAFFQSHSQLQPIPTGREMDVADFLSMRDTGGDLSSVSPIAIPSSRMLSPQEASHYPDSGIPSACGSLTSGPSVGTTAMSRCNSNFNDNNAAILSQLEMVRIRSQHSTNGQARQDSFGPSQPPYHQPSLLGKRSATDLHMGTGPSAHFVGAYPSSAPTDSMLHQHQMKKSPSSQSSSHSISSAAIQELNAGYMNDDLGMERSVSRDSTKSNNSLKVRAKESLARQNVNAKSRQLQPKPDVVKKEQPTLATNKKDPKAVITKTKYERPKHPKVRCHQCNENPEGFRGEHELRRHTEAKHKSMVKKWICQDPGLLGIPHAETAAKPLSDCKQCSAFKQYGAYYNAAAHLRRTHFKVKARKGAVSKNGAKGASSAAKAEEEKRGGKGGGDWPPMSELKLWMMEVTVPMDQEGALGPDGSDSVGQVEQEDIDNELGAQAYGVPPNLLGMDAYSNMAVYAGLGGGFGQDLSSQGLQGELGSQLSDLYPLDTSVFAASFHGLPISSAGFGDCGPSQGHQLQQGMPSSSSMMSIDTSNYTSPVSSTATLTQAGMFVNDMLPPAMMHTRDDLHDMPFDLAFPVGGH</sequence>
<dbReference type="RefSeq" id="XP_062767573.1">
    <property type="nucleotide sequence ID" value="XM_062911581.1"/>
</dbReference>
<dbReference type="Proteomes" id="UP001326199">
    <property type="component" value="Unassembled WGS sequence"/>
</dbReference>
<gene>
    <name evidence="4" type="ORF">QC763_311240</name>
</gene>
<dbReference type="Pfam" id="PF25438">
    <property type="entry name" value="DUF7896"/>
    <property type="match status" value="1"/>
</dbReference>
<name>A0ABR0HHU6_9PEZI</name>
<dbReference type="EMBL" id="JAFFHB010000004">
    <property type="protein sequence ID" value="KAK4667607.1"/>
    <property type="molecule type" value="Genomic_DNA"/>
</dbReference>
<evidence type="ECO:0000256" key="2">
    <source>
        <dbReference type="SAM" id="MobiDB-lite"/>
    </source>
</evidence>
<feature type="compositionally biased region" description="Low complexity" evidence="2">
    <location>
        <begin position="129"/>
        <end position="141"/>
    </location>
</feature>
<feature type="compositionally biased region" description="Low complexity" evidence="2">
    <location>
        <begin position="327"/>
        <end position="338"/>
    </location>
</feature>
<evidence type="ECO:0000313" key="4">
    <source>
        <dbReference type="EMBL" id="KAK4667607.1"/>
    </source>
</evidence>
<feature type="compositionally biased region" description="Basic and acidic residues" evidence="2">
    <location>
        <begin position="396"/>
        <end position="407"/>
    </location>
</feature>
<keyword evidence="5" id="KW-1185">Reference proteome</keyword>
<dbReference type="InterPro" id="IPR057218">
    <property type="entry name" value="DUF7896"/>
</dbReference>
<comment type="caution">
    <text evidence="4">The sequence shown here is derived from an EMBL/GenBank/DDBJ whole genome shotgun (WGS) entry which is preliminary data.</text>
</comment>
<feature type="domain" description="DUF7896" evidence="3">
    <location>
        <begin position="458"/>
        <end position="558"/>
    </location>
</feature>
<proteinExistence type="predicted"/>
<keyword evidence="1" id="KW-0175">Coiled coil</keyword>
<dbReference type="GeneID" id="87931924"/>
<feature type="region of interest" description="Disordered" evidence="2">
    <location>
        <begin position="515"/>
        <end position="544"/>
    </location>
</feature>
<evidence type="ECO:0000259" key="3">
    <source>
        <dbReference type="Pfam" id="PF25438"/>
    </source>
</evidence>
<feature type="compositionally biased region" description="Polar residues" evidence="2">
    <location>
        <begin position="107"/>
        <end position="127"/>
    </location>
</feature>
<feature type="compositionally biased region" description="Polar residues" evidence="2">
    <location>
        <begin position="89"/>
        <end position="98"/>
    </location>
</feature>
<protein>
    <recommendedName>
        <fullName evidence="3">DUF7896 domain-containing protein</fullName>
    </recommendedName>
</protein>
<dbReference type="PANTHER" id="PTHR42031:SF1">
    <property type="entry name" value="KEY LIME PATHOGENICITY PROTEIN"/>
    <property type="match status" value="1"/>
</dbReference>
<feature type="compositionally biased region" description="Polar residues" evidence="2">
    <location>
        <begin position="262"/>
        <end position="276"/>
    </location>
</feature>
<feature type="region of interest" description="Disordered" evidence="2">
    <location>
        <begin position="262"/>
        <end position="338"/>
    </location>
</feature>
<feature type="compositionally biased region" description="Low complexity" evidence="2">
    <location>
        <begin position="518"/>
        <end position="530"/>
    </location>
</feature>
<evidence type="ECO:0000256" key="1">
    <source>
        <dbReference type="SAM" id="Coils"/>
    </source>
</evidence>
<feature type="region of interest" description="Disordered" evidence="2">
    <location>
        <begin position="89"/>
        <end position="141"/>
    </location>
</feature>
<reference evidence="4 5" key="1">
    <citation type="journal article" date="2023" name="bioRxiv">
        <title>High-quality genome assemblies of four members of thePodospora anserinaspecies complex.</title>
        <authorList>
            <person name="Ament-Velasquez S.L."/>
            <person name="Vogan A.A."/>
            <person name="Wallerman O."/>
            <person name="Hartmann F."/>
            <person name="Gautier V."/>
            <person name="Silar P."/>
            <person name="Giraud T."/>
            <person name="Johannesson H."/>
        </authorList>
    </citation>
    <scope>NUCLEOTIDE SEQUENCE [LARGE SCALE GENOMIC DNA]</scope>
    <source>
        <strain evidence="4 5">CBS 411.78</strain>
    </source>
</reference>
<organism evidence="4 5">
    <name type="scientific">Podospora pseudopauciseta</name>
    <dbReference type="NCBI Taxonomy" id="2093780"/>
    <lineage>
        <taxon>Eukaryota</taxon>
        <taxon>Fungi</taxon>
        <taxon>Dikarya</taxon>
        <taxon>Ascomycota</taxon>
        <taxon>Pezizomycotina</taxon>
        <taxon>Sordariomycetes</taxon>
        <taxon>Sordariomycetidae</taxon>
        <taxon>Sordariales</taxon>
        <taxon>Podosporaceae</taxon>
        <taxon>Podospora</taxon>
    </lineage>
</organism>
<feature type="region of interest" description="Disordered" evidence="2">
    <location>
        <begin position="358"/>
        <end position="407"/>
    </location>
</feature>
<accession>A0ABR0HHU6</accession>
<dbReference type="PANTHER" id="PTHR42031">
    <property type="entry name" value="KEY LIME PATHOGENICITY PROTEIN"/>
    <property type="match status" value="1"/>
</dbReference>
<feature type="compositionally biased region" description="Polar residues" evidence="2">
    <location>
        <begin position="380"/>
        <end position="391"/>
    </location>
</feature>
<evidence type="ECO:0000313" key="5">
    <source>
        <dbReference type="Proteomes" id="UP001326199"/>
    </source>
</evidence>
<feature type="coiled-coil region" evidence="1">
    <location>
        <begin position="4"/>
        <end position="31"/>
    </location>
</feature>